<keyword evidence="3" id="KW-0808">Transferase</keyword>
<dbReference type="HOGENOM" id="CLU_000288_135_7_3"/>
<dbReference type="PANTHER" id="PTHR24363">
    <property type="entry name" value="SERINE/THREONINE PROTEIN KINASE"/>
    <property type="match status" value="1"/>
</dbReference>
<dbReference type="InterPro" id="IPR017441">
    <property type="entry name" value="Protein_kinase_ATP_BS"/>
</dbReference>
<keyword evidence="5 12" id="KW-0418">Kinase</keyword>
<dbReference type="AlphaFoldDB" id="B0CDU7"/>
<dbReference type="Gene3D" id="1.10.510.10">
    <property type="entry name" value="Transferase(Phosphotransferase) domain 1"/>
    <property type="match status" value="1"/>
</dbReference>
<evidence type="ECO:0000259" key="11">
    <source>
        <dbReference type="PROSITE" id="PS50011"/>
    </source>
</evidence>
<feature type="domain" description="Protein kinase" evidence="11">
    <location>
        <begin position="17"/>
        <end position="272"/>
    </location>
</feature>
<keyword evidence="13" id="KW-1185">Reference proteome</keyword>
<dbReference type="SUPFAM" id="SSF56112">
    <property type="entry name" value="Protein kinase-like (PK-like)"/>
    <property type="match status" value="1"/>
</dbReference>
<evidence type="ECO:0000256" key="7">
    <source>
        <dbReference type="ARBA" id="ARBA00047899"/>
    </source>
</evidence>
<evidence type="ECO:0000313" key="12">
    <source>
        <dbReference type="EMBL" id="ABW29299.1"/>
    </source>
</evidence>
<keyword evidence="10" id="KW-0472">Membrane</keyword>
<dbReference type="InterPro" id="IPR011009">
    <property type="entry name" value="Kinase-like_dom_sf"/>
</dbReference>
<evidence type="ECO:0000256" key="6">
    <source>
        <dbReference type="ARBA" id="ARBA00022840"/>
    </source>
</evidence>
<keyword evidence="6 9" id="KW-0067">ATP-binding</keyword>
<evidence type="ECO:0000256" key="8">
    <source>
        <dbReference type="ARBA" id="ARBA00048679"/>
    </source>
</evidence>
<dbReference type="EC" id="2.7.11.1" evidence="1"/>
<evidence type="ECO:0000256" key="2">
    <source>
        <dbReference type="ARBA" id="ARBA00022527"/>
    </source>
</evidence>
<dbReference type="STRING" id="329726.AM1_4320"/>
<dbReference type="GO" id="GO:0004674">
    <property type="term" value="F:protein serine/threonine kinase activity"/>
    <property type="evidence" value="ECO:0007669"/>
    <property type="project" value="UniProtKB-KW"/>
</dbReference>
<dbReference type="PROSITE" id="PS50011">
    <property type="entry name" value="PROTEIN_KINASE_DOM"/>
    <property type="match status" value="1"/>
</dbReference>
<evidence type="ECO:0000256" key="4">
    <source>
        <dbReference type="ARBA" id="ARBA00022741"/>
    </source>
</evidence>
<accession>B0CDU7</accession>
<reference evidence="12 13" key="1">
    <citation type="journal article" date="2008" name="Proc. Natl. Acad. Sci. U.S.A.">
        <title>Niche adaptation and genome expansion in the chlorophyll d-producing cyanobacterium Acaryochloris marina.</title>
        <authorList>
            <person name="Swingley W.D."/>
            <person name="Chen M."/>
            <person name="Cheung P.C."/>
            <person name="Conrad A.L."/>
            <person name="Dejesa L.C."/>
            <person name="Hao J."/>
            <person name="Honchak B.M."/>
            <person name="Karbach L.E."/>
            <person name="Kurdoglu A."/>
            <person name="Lahiri S."/>
            <person name="Mastrian S.D."/>
            <person name="Miyashita H."/>
            <person name="Page L."/>
            <person name="Ramakrishna P."/>
            <person name="Satoh S."/>
            <person name="Sattley W.M."/>
            <person name="Shimada Y."/>
            <person name="Taylor H.L."/>
            <person name="Tomo T."/>
            <person name="Tsuchiya T."/>
            <person name="Wang Z.T."/>
            <person name="Raymond J."/>
            <person name="Mimuro M."/>
            <person name="Blankenship R.E."/>
            <person name="Touchman J.W."/>
        </authorList>
    </citation>
    <scope>NUCLEOTIDE SEQUENCE [LARGE SCALE GENOMIC DNA]</scope>
    <source>
        <strain evidence="13">MBIC 11017</strain>
    </source>
</reference>
<dbReference type="InterPro" id="IPR000719">
    <property type="entry name" value="Prot_kinase_dom"/>
</dbReference>
<dbReference type="EMBL" id="CP000828">
    <property type="protein sequence ID" value="ABW29299.1"/>
    <property type="molecule type" value="Genomic_DNA"/>
</dbReference>
<name>B0CDU7_ACAM1</name>
<dbReference type="Proteomes" id="UP000000268">
    <property type="component" value="Chromosome"/>
</dbReference>
<dbReference type="eggNOG" id="COG0515">
    <property type="taxonomic scope" value="Bacteria"/>
</dbReference>
<dbReference type="CDD" id="cd14014">
    <property type="entry name" value="STKc_PknB_like"/>
    <property type="match status" value="1"/>
</dbReference>
<keyword evidence="4 9" id="KW-0547">Nucleotide-binding</keyword>
<keyword evidence="10" id="KW-1133">Transmembrane helix</keyword>
<keyword evidence="10" id="KW-0812">Transmembrane</keyword>
<sequence>MFENLPHQAGDLVAERYRLISVLGQGGFGVTYTAEDIDTHQQFAIKQMSLKGMTNWKQLELFEREAQVLSQLEHPAIPNYIDYFQTDTEGDRYYYIVQELASGKSLAELVGQGWQATQVEVKQIALQVLEVLKYLHALTPPIIHRDIKPQNIIRNDDGQIYLVDFGAVQNVYHSTMMGSTVVGTYGYMAPEHFQGKAIPATDLYSLGATLLFLLTHCSPADLPRKRLKIDFGSVVKLDPAFADWLDLMLEPVVEDRFCSAQDAISVLLQPTVSRSLAGDVAQTIQQPPGSKINLYKTKTSVTIHIPPVGLPWKSVQQKCLKLWFDLLMLIILLMLLEHIMPPLVLGGVSIISGMIWVGMMASVLFDIVGHTHLKIDPKHFRLLWRLKFPGLKYVRGGRTADLIRVKCITTSRSKAKYCALITKGNQYNFGMQLSSSEKNWLVKEIGDFLISQQN</sequence>
<comment type="catalytic activity">
    <reaction evidence="8">
        <text>L-seryl-[protein] + ATP = O-phospho-L-seryl-[protein] + ADP + H(+)</text>
        <dbReference type="Rhea" id="RHEA:17989"/>
        <dbReference type="Rhea" id="RHEA-COMP:9863"/>
        <dbReference type="Rhea" id="RHEA-COMP:11604"/>
        <dbReference type="ChEBI" id="CHEBI:15378"/>
        <dbReference type="ChEBI" id="CHEBI:29999"/>
        <dbReference type="ChEBI" id="CHEBI:30616"/>
        <dbReference type="ChEBI" id="CHEBI:83421"/>
        <dbReference type="ChEBI" id="CHEBI:456216"/>
        <dbReference type="EC" id="2.7.11.1"/>
    </reaction>
</comment>
<evidence type="ECO:0000256" key="1">
    <source>
        <dbReference type="ARBA" id="ARBA00012513"/>
    </source>
</evidence>
<dbReference type="GO" id="GO:0005524">
    <property type="term" value="F:ATP binding"/>
    <property type="evidence" value="ECO:0007669"/>
    <property type="project" value="UniProtKB-UniRule"/>
</dbReference>
<evidence type="ECO:0000256" key="9">
    <source>
        <dbReference type="PROSITE-ProRule" id="PRU10141"/>
    </source>
</evidence>
<protein>
    <recommendedName>
        <fullName evidence="1">non-specific serine/threonine protein kinase</fullName>
        <ecNumber evidence="1">2.7.11.1</ecNumber>
    </recommendedName>
</protein>
<feature type="transmembrane region" description="Helical" evidence="10">
    <location>
        <begin position="346"/>
        <end position="368"/>
    </location>
</feature>
<dbReference type="PROSITE" id="PS00107">
    <property type="entry name" value="PROTEIN_KINASE_ATP"/>
    <property type="match status" value="1"/>
</dbReference>
<comment type="catalytic activity">
    <reaction evidence="7">
        <text>L-threonyl-[protein] + ATP = O-phospho-L-threonyl-[protein] + ADP + H(+)</text>
        <dbReference type="Rhea" id="RHEA:46608"/>
        <dbReference type="Rhea" id="RHEA-COMP:11060"/>
        <dbReference type="Rhea" id="RHEA-COMP:11605"/>
        <dbReference type="ChEBI" id="CHEBI:15378"/>
        <dbReference type="ChEBI" id="CHEBI:30013"/>
        <dbReference type="ChEBI" id="CHEBI:30616"/>
        <dbReference type="ChEBI" id="CHEBI:61977"/>
        <dbReference type="ChEBI" id="CHEBI:456216"/>
        <dbReference type="EC" id="2.7.11.1"/>
    </reaction>
</comment>
<dbReference type="Pfam" id="PF00069">
    <property type="entry name" value="Pkinase"/>
    <property type="match status" value="1"/>
</dbReference>
<organism evidence="12 13">
    <name type="scientific">Acaryochloris marina (strain MBIC 11017)</name>
    <dbReference type="NCBI Taxonomy" id="329726"/>
    <lineage>
        <taxon>Bacteria</taxon>
        <taxon>Bacillati</taxon>
        <taxon>Cyanobacteriota</taxon>
        <taxon>Cyanophyceae</taxon>
        <taxon>Acaryochloridales</taxon>
        <taxon>Acaryochloridaceae</taxon>
        <taxon>Acaryochloris</taxon>
    </lineage>
</organism>
<evidence type="ECO:0000313" key="13">
    <source>
        <dbReference type="Proteomes" id="UP000000268"/>
    </source>
</evidence>
<evidence type="ECO:0000256" key="10">
    <source>
        <dbReference type="SAM" id="Phobius"/>
    </source>
</evidence>
<keyword evidence="2 12" id="KW-0723">Serine/threonine-protein kinase</keyword>
<feature type="binding site" evidence="9">
    <location>
        <position position="46"/>
    </location>
    <ligand>
        <name>ATP</name>
        <dbReference type="ChEBI" id="CHEBI:30616"/>
    </ligand>
</feature>
<dbReference type="SMART" id="SM00220">
    <property type="entry name" value="S_TKc"/>
    <property type="match status" value="1"/>
</dbReference>
<gene>
    <name evidence="12" type="ordered locus">AM1_4320</name>
</gene>
<dbReference type="PANTHER" id="PTHR24363:SF0">
    <property type="entry name" value="SERINE_THREONINE KINASE LIKE DOMAIN CONTAINING 1"/>
    <property type="match status" value="1"/>
</dbReference>
<evidence type="ECO:0000256" key="5">
    <source>
        <dbReference type="ARBA" id="ARBA00022777"/>
    </source>
</evidence>
<evidence type="ECO:0000256" key="3">
    <source>
        <dbReference type="ARBA" id="ARBA00022679"/>
    </source>
</evidence>
<dbReference type="KEGG" id="amr:AM1_4320"/>
<proteinExistence type="predicted"/>